<dbReference type="EMBL" id="ALAO01000100">
    <property type="protein sequence ID" value="EKO39954.1"/>
    <property type="molecule type" value="Genomic_DNA"/>
</dbReference>
<proteinExistence type="predicted"/>
<evidence type="ECO:0000256" key="1">
    <source>
        <dbReference type="SAM" id="SignalP"/>
    </source>
</evidence>
<dbReference type="AlphaFoldDB" id="K6GFU3"/>
<evidence type="ECO:0000313" key="2">
    <source>
        <dbReference type="EMBL" id="EKO39954.1"/>
    </source>
</evidence>
<reference evidence="2 3" key="1">
    <citation type="submission" date="2012-07" db="EMBL/GenBank/DDBJ databases">
        <title>Draft genome sequence of Desulfovibrio magneticus str. Maddingley MBC34 obtained from a metagenomic sequence of a methanogenic enrichment isolated from coal-seam formation water in Victoria, Australia.</title>
        <authorList>
            <person name="Greenfield P."/>
            <person name="Hendry P."/>
            <person name="Li D."/>
            <person name="Rosewarne C.P."/>
            <person name="Tran-Dinh N."/>
            <person name="Elbourne L.D.H."/>
            <person name="Paulsen I.T."/>
            <person name="Midgley D.J."/>
        </authorList>
    </citation>
    <scope>NUCLEOTIDE SEQUENCE [LARGE SCALE GENOMIC DNA]</scope>
    <source>
        <strain evidence="3">Maddingley MBC34</strain>
    </source>
</reference>
<feature type="chain" id="PRO_5003891357" evidence="1">
    <location>
        <begin position="28"/>
        <end position="49"/>
    </location>
</feature>
<gene>
    <name evidence="2" type="ORF">B193_1324</name>
</gene>
<sequence>MHTAFRRLLVAALFLVLTLLAGRPAKAQEPALTIVLSGNTYGNYEPCPS</sequence>
<feature type="signal peptide" evidence="1">
    <location>
        <begin position="1"/>
        <end position="27"/>
    </location>
</feature>
<keyword evidence="1" id="KW-0732">Signal</keyword>
<evidence type="ECO:0000313" key="3">
    <source>
        <dbReference type="Proteomes" id="UP000006272"/>
    </source>
</evidence>
<comment type="caution">
    <text evidence="2">The sequence shown here is derived from an EMBL/GenBank/DDBJ whole genome shotgun (WGS) entry which is preliminary data.</text>
</comment>
<accession>K6GFU3</accession>
<protein>
    <submittedName>
        <fullName evidence="2">Uncharacterized protein</fullName>
    </submittedName>
</protein>
<dbReference type="Proteomes" id="UP000006272">
    <property type="component" value="Unassembled WGS sequence"/>
</dbReference>
<dbReference type="PATRIC" id="fig|1206767.3.peg.1295"/>
<organism evidence="2 3">
    <name type="scientific">Solidesulfovibrio magneticus str. Maddingley MBC34</name>
    <dbReference type="NCBI Taxonomy" id="1206767"/>
    <lineage>
        <taxon>Bacteria</taxon>
        <taxon>Pseudomonadati</taxon>
        <taxon>Thermodesulfobacteriota</taxon>
        <taxon>Desulfovibrionia</taxon>
        <taxon>Desulfovibrionales</taxon>
        <taxon>Desulfovibrionaceae</taxon>
        <taxon>Solidesulfovibrio</taxon>
    </lineage>
</organism>
<name>K6GFU3_9BACT</name>